<dbReference type="RefSeq" id="XP_046064352.1">
    <property type="nucleotide sequence ID" value="XM_046208303.1"/>
</dbReference>
<keyword evidence="3" id="KW-1185">Reference proteome</keyword>
<dbReference type="GeneID" id="70232663"/>
<protein>
    <submittedName>
        <fullName evidence="2">Uncharacterized protein</fullName>
    </submittedName>
</protein>
<gene>
    <name evidence="2" type="ORF">OGAPHI_000695</name>
</gene>
<proteinExistence type="predicted"/>
<comment type="caution">
    <text evidence="2">The sequence shown here is derived from an EMBL/GenBank/DDBJ whole genome shotgun (WGS) entry which is preliminary data.</text>
</comment>
<feature type="compositionally biased region" description="Low complexity" evidence="1">
    <location>
        <begin position="177"/>
        <end position="188"/>
    </location>
</feature>
<evidence type="ECO:0000313" key="3">
    <source>
        <dbReference type="Proteomes" id="UP000769157"/>
    </source>
</evidence>
<dbReference type="EMBL" id="JAEUBE010000084">
    <property type="protein sequence ID" value="KAH3670984.1"/>
    <property type="molecule type" value="Genomic_DNA"/>
</dbReference>
<dbReference type="Proteomes" id="UP000769157">
    <property type="component" value="Unassembled WGS sequence"/>
</dbReference>
<dbReference type="AlphaFoldDB" id="A0A9P8T9W1"/>
<reference evidence="2" key="2">
    <citation type="submission" date="2021-01" db="EMBL/GenBank/DDBJ databases">
        <authorList>
            <person name="Schikora-Tamarit M.A."/>
        </authorList>
    </citation>
    <scope>NUCLEOTIDE SEQUENCE</scope>
    <source>
        <strain evidence="2">CBS6075</strain>
    </source>
</reference>
<sequence>MIYPGWLFISWLYSHKKSLYRLVTVLTSSLSRLDLDFVVMEYTIWAFVSSPTLIGSPTMISKWSAGSVCSGAFSVGFMGLCAFWISNNGLSTAAMSDSFRDSATCACSSCGFCDRGSNGLLASVVVLRPLRGLNSLVFLFGDVTPSRRCGSSEACLGGDIGALKSSTESSGPSLPAVNSRSFSSGVSSSKDCVSGGFSWSVATSDESSCLFLCLACSTNSAWWACSAALSTDSWGCSVSSVCSASSGAGFCRWIDRIVSLSSL</sequence>
<organism evidence="2 3">
    <name type="scientific">Ogataea philodendri</name>
    <dbReference type="NCBI Taxonomy" id="1378263"/>
    <lineage>
        <taxon>Eukaryota</taxon>
        <taxon>Fungi</taxon>
        <taxon>Dikarya</taxon>
        <taxon>Ascomycota</taxon>
        <taxon>Saccharomycotina</taxon>
        <taxon>Pichiomycetes</taxon>
        <taxon>Pichiales</taxon>
        <taxon>Pichiaceae</taxon>
        <taxon>Ogataea</taxon>
    </lineage>
</organism>
<evidence type="ECO:0000256" key="1">
    <source>
        <dbReference type="SAM" id="MobiDB-lite"/>
    </source>
</evidence>
<feature type="region of interest" description="Disordered" evidence="1">
    <location>
        <begin position="167"/>
        <end position="188"/>
    </location>
</feature>
<name>A0A9P8T9W1_9ASCO</name>
<reference evidence="2" key="1">
    <citation type="journal article" date="2021" name="Open Biol.">
        <title>Shared evolutionary footprints suggest mitochondrial oxidative damage underlies multiple complex I losses in fungi.</title>
        <authorList>
            <person name="Schikora-Tamarit M.A."/>
            <person name="Marcet-Houben M."/>
            <person name="Nosek J."/>
            <person name="Gabaldon T."/>
        </authorList>
    </citation>
    <scope>NUCLEOTIDE SEQUENCE</scope>
    <source>
        <strain evidence="2">CBS6075</strain>
    </source>
</reference>
<accession>A0A9P8T9W1</accession>
<evidence type="ECO:0000313" key="2">
    <source>
        <dbReference type="EMBL" id="KAH3670984.1"/>
    </source>
</evidence>